<name>A0A5M6D2R6_9BACT</name>
<sequence>MTVTNGPDRMIWQEMNETLLWWLVAASVATFVITLLAIPAIIVRLPAEYFCHRRRHPDPPQGAAAVLYYGWLIAKNVAGVVMILLGIAMLVLPGQGILSILIGMSLTNFPGKYRLERFLVSRPPVYRSINWIRARAGRSPIKAPDLS</sequence>
<evidence type="ECO:0000313" key="3">
    <source>
        <dbReference type="Proteomes" id="UP000324479"/>
    </source>
</evidence>
<dbReference type="RefSeq" id="WP_150079210.1">
    <property type="nucleotide sequence ID" value="NZ_VWOX01000019.1"/>
</dbReference>
<dbReference type="InterPro" id="IPR019099">
    <property type="entry name" value="Uncharacterised_PGPGW_TM"/>
</dbReference>
<gene>
    <name evidence="2" type="ORF">FYK55_24175</name>
</gene>
<proteinExistence type="predicted"/>
<keyword evidence="1" id="KW-0812">Transmembrane</keyword>
<evidence type="ECO:0000313" key="2">
    <source>
        <dbReference type="EMBL" id="KAA5539435.1"/>
    </source>
</evidence>
<evidence type="ECO:0008006" key="4">
    <source>
        <dbReference type="Google" id="ProtNLM"/>
    </source>
</evidence>
<protein>
    <recommendedName>
        <fullName evidence="4">Transmembrane protein (PGPGW)</fullName>
    </recommendedName>
</protein>
<keyword evidence="1" id="KW-1133">Transmembrane helix</keyword>
<feature type="transmembrane region" description="Helical" evidence="1">
    <location>
        <begin position="20"/>
        <end position="45"/>
    </location>
</feature>
<dbReference type="Proteomes" id="UP000324479">
    <property type="component" value="Unassembled WGS sequence"/>
</dbReference>
<dbReference type="EMBL" id="VWOX01000019">
    <property type="protein sequence ID" value="KAA5539435.1"/>
    <property type="molecule type" value="Genomic_DNA"/>
</dbReference>
<keyword evidence="3" id="KW-1185">Reference proteome</keyword>
<evidence type="ECO:0000256" key="1">
    <source>
        <dbReference type="SAM" id="Phobius"/>
    </source>
</evidence>
<reference evidence="2 3" key="1">
    <citation type="submission" date="2019-08" db="EMBL/GenBank/DDBJ databases">
        <authorList>
            <person name="Dhanesh K."/>
            <person name="Kumar G."/>
            <person name="Sasikala C."/>
            <person name="Venkata Ramana C."/>
        </authorList>
    </citation>
    <scope>NUCLEOTIDE SEQUENCE [LARGE SCALE GENOMIC DNA]</scope>
    <source>
        <strain evidence="2 3">JC645</strain>
    </source>
</reference>
<comment type="caution">
    <text evidence="2">The sequence shown here is derived from an EMBL/GenBank/DDBJ whole genome shotgun (WGS) entry which is preliminary data.</text>
</comment>
<accession>A0A5M6D2R6</accession>
<dbReference type="Pfam" id="PF09656">
    <property type="entry name" value="PGPGW"/>
    <property type="match status" value="1"/>
</dbReference>
<dbReference type="AlphaFoldDB" id="A0A5M6D2R6"/>
<keyword evidence="1" id="KW-0472">Membrane</keyword>
<organism evidence="2 3">
    <name type="scientific">Roseiconus nitratireducens</name>
    <dbReference type="NCBI Taxonomy" id="2605748"/>
    <lineage>
        <taxon>Bacteria</taxon>
        <taxon>Pseudomonadati</taxon>
        <taxon>Planctomycetota</taxon>
        <taxon>Planctomycetia</taxon>
        <taxon>Pirellulales</taxon>
        <taxon>Pirellulaceae</taxon>
        <taxon>Roseiconus</taxon>
    </lineage>
</organism>